<reference evidence="6 7" key="1">
    <citation type="submission" date="2020-03" db="EMBL/GenBank/DDBJ databases">
        <title>Draft Genome Sequence of Cudoniella acicularis.</title>
        <authorList>
            <person name="Buettner E."/>
            <person name="Kellner H."/>
        </authorList>
    </citation>
    <scope>NUCLEOTIDE SEQUENCE [LARGE SCALE GENOMIC DNA]</scope>
    <source>
        <strain evidence="6 7">DSM 108380</strain>
    </source>
</reference>
<keyword evidence="2" id="KW-0812">Transmembrane</keyword>
<feature type="domain" description="Vacuolar sorting protein Vps3844 C-terminal" evidence="4">
    <location>
        <begin position="278"/>
        <end position="389"/>
    </location>
</feature>
<feature type="domain" description="Vacuolar sorting protein Vps3844 N-terminal" evidence="5">
    <location>
        <begin position="38"/>
        <end position="144"/>
    </location>
</feature>
<dbReference type="AlphaFoldDB" id="A0A8H4R8S6"/>
<sequence>MRLSTSLLVPALASAASAAGISPANVHIFGDEQSIHNPTLSPEQARLVFAQRLGVSQYHGLGDASESTLSYINDFGRKRESLFHETSQDQAAELVLIVDGLTKNTALELTGAWAENKHFENDFHISDPPSMSANKKLVADLNEQLGQQPDCALEDAINPFEVKCWNGKSKAIYLDLATTTVSDFLSAQKRIQRWAEKKEMITTMVIMPSSHRSSKAKPYGTYENPSQIALGRRQASEEIISEFPKPSSSFPVVKSKQFKATNSTNSTTGPLVGVQRVCHQSLDSCVSATNNCSGHGECFRKYGGSKACFTCGCVPQNETFWYGGQGNEKGDKRGWRINYWGGPACQKKDVSGPFWLIVAFTVVIVGLVSWAIGMLFSIGEEKLPGVIGAGVSNNNKPDDVPIDSKHPNSRPPAGLREHILRTPLPYYSGPYSVEIMDIEVPPPSKNAHQACYETKNSQSPPSPGKRESLCFPLLIFSHGLGGTRTTYSFVCGEFASYGFVVVALEHRDGFGPRTFVNLPKDGTLSTERIDLSEDAKKKGYNRMDYVFPQNNAHDTVPGNKQGVNAELRSAQIQLRLAEIEEAYHIMTLIHTGQGSSLVAAKNLRQKGPGVKGGSSRGLRGIDWEMLRHVADRFPYIGRGIIYDIWGAAIQPPEDSPRHQISAPLLGINSEAFMYWLENFSSIMTLCCEAKPNSQLVWLMTVRGSVHISQSDFSLLYPRLSSLLLKMTVNPRRAIGLNINASLEFLRKVMPERISRMNRGSSEGLLEVDMLDRLPSEHRPMEKWTAVRLRIPHELRIRLTP</sequence>
<evidence type="ECO:0000313" key="6">
    <source>
        <dbReference type="EMBL" id="KAF4624468.1"/>
    </source>
</evidence>
<dbReference type="EMBL" id="JAAMPI010001649">
    <property type="protein sequence ID" value="KAF4624468.1"/>
    <property type="molecule type" value="Genomic_DNA"/>
</dbReference>
<dbReference type="PANTHER" id="PTHR36853">
    <property type="entry name" value="EXPRESSED PROTEIN"/>
    <property type="match status" value="1"/>
</dbReference>
<dbReference type="Gene3D" id="3.40.50.1820">
    <property type="entry name" value="alpha/beta hydrolase"/>
    <property type="match status" value="1"/>
</dbReference>
<keyword evidence="2" id="KW-0472">Membrane</keyword>
<evidence type="ECO:0000256" key="2">
    <source>
        <dbReference type="SAM" id="Phobius"/>
    </source>
</evidence>
<dbReference type="InterPro" id="IPR053065">
    <property type="entry name" value="Archenteron_Induction-Rel"/>
</dbReference>
<dbReference type="InterPro" id="IPR049205">
    <property type="entry name" value="Vps3844_N"/>
</dbReference>
<accession>A0A8H4R8S6</accession>
<keyword evidence="3" id="KW-0732">Signal</keyword>
<feature type="transmembrane region" description="Helical" evidence="2">
    <location>
        <begin position="354"/>
        <end position="376"/>
    </location>
</feature>
<organism evidence="6 7">
    <name type="scientific">Cudoniella acicularis</name>
    <dbReference type="NCBI Taxonomy" id="354080"/>
    <lineage>
        <taxon>Eukaryota</taxon>
        <taxon>Fungi</taxon>
        <taxon>Dikarya</taxon>
        <taxon>Ascomycota</taxon>
        <taxon>Pezizomycotina</taxon>
        <taxon>Leotiomycetes</taxon>
        <taxon>Helotiales</taxon>
        <taxon>Tricladiaceae</taxon>
        <taxon>Cudoniella</taxon>
    </lineage>
</organism>
<keyword evidence="2" id="KW-1133">Transmembrane helix</keyword>
<feature type="signal peptide" evidence="3">
    <location>
        <begin position="1"/>
        <end position="18"/>
    </location>
</feature>
<evidence type="ECO:0000313" key="7">
    <source>
        <dbReference type="Proteomes" id="UP000566819"/>
    </source>
</evidence>
<name>A0A8H4R8S6_9HELO</name>
<evidence type="ECO:0000256" key="3">
    <source>
        <dbReference type="SAM" id="SignalP"/>
    </source>
</evidence>
<evidence type="ECO:0000259" key="4">
    <source>
        <dbReference type="Pfam" id="PF12955"/>
    </source>
</evidence>
<keyword evidence="7" id="KW-1185">Reference proteome</keyword>
<feature type="region of interest" description="Disordered" evidence="1">
    <location>
        <begin position="395"/>
        <end position="414"/>
    </location>
</feature>
<dbReference type="PANTHER" id="PTHR36853:SF1">
    <property type="entry name" value="DUF3844 DOMAIN-CONTAINING PROTEIN"/>
    <property type="match status" value="1"/>
</dbReference>
<evidence type="ECO:0000256" key="1">
    <source>
        <dbReference type="SAM" id="MobiDB-lite"/>
    </source>
</evidence>
<feature type="chain" id="PRO_5034617217" description="1-alkyl-2-acetylglycerophosphocholine esterase" evidence="3">
    <location>
        <begin position="19"/>
        <end position="800"/>
    </location>
</feature>
<dbReference type="SUPFAM" id="SSF53474">
    <property type="entry name" value="alpha/beta-Hydrolases"/>
    <property type="match status" value="1"/>
</dbReference>
<dbReference type="InterPro" id="IPR024382">
    <property type="entry name" value="Vps3844_C"/>
</dbReference>
<dbReference type="GO" id="GO:0005783">
    <property type="term" value="C:endoplasmic reticulum"/>
    <property type="evidence" value="ECO:0007669"/>
    <property type="project" value="TreeGrafter"/>
</dbReference>
<feature type="compositionally biased region" description="Basic and acidic residues" evidence="1">
    <location>
        <begin position="396"/>
        <end position="406"/>
    </location>
</feature>
<dbReference type="Pfam" id="PF03403">
    <property type="entry name" value="PAF-AH_p_II"/>
    <property type="match status" value="2"/>
</dbReference>
<dbReference type="InterPro" id="IPR029058">
    <property type="entry name" value="AB_hydrolase_fold"/>
</dbReference>
<evidence type="ECO:0000259" key="5">
    <source>
        <dbReference type="Pfam" id="PF21656"/>
    </source>
</evidence>
<dbReference type="OrthoDB" id="2363873at2759"/>
<comment type="caution">
    <text evidence="6">The sequence shown here is derived from an EMBL/GenBank/DDBJ whole genome shotgun (WGS) entry which is preliminary data.</text>
</comment>
<protein>
    <recommendedName>
        <fullName evidence="8">1-alkyl-2-acetylglycerophosphocholine esterase</fullName>
    </recommendedName>
</protein>
<proteinExistence type="predicted"/>
<evidence type="ECO:0008006" key="8">
    <source>
        <dbReference type="Google" id="ProtNLM"/>
    </source>
</evidence>
<dbReference type="Pfam" id="PF12955">
    <property type="entry name" value="Vps3844_C"/>
    <property type="match status" value="1"/>
</dbReference>
<dbReference type="Pfam" id="PF21656">
    <property type="entry name" value="DUF6859"/>
    <property type="match status" value="1"/>
</dbReference>
<gene>
    <name evidence="6" type="ORF">G7Y89_g13703</name>
</gene>
<dbReference type="Proteomes" id="UP000566819">
    <property type="component" value="Unassembled WGS sequence"/>
</dbReference>